<accession>A0A975FIL0</accession>
<keyword evidence="3" id="KW-0479">Metal-binding</keyword>
<evidence type="ECO:0000256" key="5">
    <source>
        <dbReference type="SAM" id="Phobius"/>
    </source>
</evidence>
<organism evidence="6 7">
    <name type="scientific">Loofah witches'-broom phytoplasma</name>
    <dbReference type="NCBI Taxonomy" id="35773"/>
    <lineage>
        <taxon>Bacteria</taxon>
        <taxon>Bacillati</taxon>
        <taxon>Mycoplasmatota</taxon>
        <taxon>Mollicutes</taxon>
        <taxon>Acholeplasmatales</taxon>
        <taxon>Acholeplasmataceae</taxon>
        <taxon>Candidatus Phytoplasma</taxon>
        <taxon>16SrVIII (Loofah witches'-broom group)</taxon>
    </lineage>
</organism>
<evidence type="ECO:0000313" key="6">
    <source>
        <dbReference type="EMBL" id="QTX02578.1"/>
    </source>
</evidence>
<name>A0A975FIL0_LOWBP</name>
<comment type="subcellular location">
    <subcellularLocation>
        <location evidence="1">Cell envelope</location>
    </subcellularLocation>
</comment>
<dbReference type="GO" id="GO:0046872">
    <property type="term" value="F:metal ion binding"/>
    <property type="evidence" value="ECO:0007669"/>
    <property type="project" value="UniProtKB-KW"/>
</dbReference>
<dbReference type="GO" id="GO:0030313">
    <property type="term" value="C:cell envelope"/>
    <property type="evidence" value="ECO:0007669"/>
    <property type="project" value="UniProtKB-SubCell"/>
</dbReference>
<keyword evidence="2" id="KW-0813">Transport</keyword>
<reference evidence="6" key="1">
    <citation type="submission" date="2020-06" db="EMBL/GenBank/DDBJ databases">
        <title>Complete genome sequence of Candidatus Phytoplasma luffae NCHU2019.</title>
        <authorList>
            <person name="Cho S.-T."/>
            <person name="Tan C.-M."/>
            <person name="Li J.-R."/>
            <person name="Chien Y.-Y."/>
            <person name="Chiu Y.-C."/>
            <person name="Yang J.-Y."/>
            <person name="Kuo C.-H."/>
        </authorList>
    </citation>
    <scope>NUCLEOTIDE SEQUENCE</scope>
    <source>
        <strain evidence="6">NCHU2019</strain>
    </source>
</reference>
<dbReference type="AlphaFoldDB" id="A0A975FIL0"/>
<feature type="transmembrane region" description="Helical" evidence="5">
    <location>
        <begin position="7"/>
        <end position="25"/>
    </location>
</feature>
<sequence>MKKISSLFLNIFLLFLSIFSLYFLFQVKAEQSQIQNSKTIVTTTTILRDAVKHLIGQVDFEEDKDKKYQKIDSFNKVISLMGVGTDPHNYRAKPSDRQKIKDAAFVIYHGLHLESQMVSTFNKIKDSDKIWNTGDYLKQKYQNSLIKDEDDSTEYDPHIWFDIDLWLSSVEGLKEKIKSLIPSSHEDIEKIENNFVCFKKKLEELKIENINKFTKLKETLGNKFIIVTSHDAFSYWQKFCEKNNCSFEFKCLQGISTQEEVSLFTINQIAKEIPDEAKAFFKESSTSPRILDGLRERVNYLRRQKNKQIEEIKIPENIELYSDSLGNDYKSETLNNISYKHSTYIGAFLNNINIIELLNKI</sequence>
<keyword evidence="5" id="KW-0472">Membrane</keyword>
<keyword evidence="7" id="KW-1185">Reference proteome</keyword>
<dbReference type="Proteomes" id="UP000672038">
    <property type="component" value="Chromosome"/>
</dbReference>
<dbReference type="InterPro" id="IPR050492">
    <property type="entry name" value="Bact_metal-bind_prot9"/>
</dbReference>
<keyword evidence="4" id="KW-0732">Signal</keyword>
<dbReference type="GO" id="GO:0030001">
    <property type="term" value="P:metal ion transport"/>
    <property type="evidence" value="ECO:0007669"/>
    <property type="project" value="InterPro"/>
</dbReference>
<dbReference type="Gene3D" id="3.40.50.1980">
    <property type="entry name" value="Nitrogenase molybdenum iron protein domain"/>
    <property type="match status" value="2"/>
</dbReference>
<evidence type="ECO:0000256" key="4">
    <source>
        <dbReference type="ARBA" id="ARBA00022729"/>
    </source>
</evidence>
<protein>
    <submittedName>
        <fullName evidence="6">ABC-type Mn/Zn transport system periplasmic Mn/Zn-binding protein</fullName>
    </submittedName>
</protein>
<keyword evidence="5" id="KW-0812">Transmembrane</keyword>
<proteinExistence type="predicted"/>
<dbReference type="SUPFAM" id="SSF53807">
    <property type="entry name" value="Helical backbone' metal receptor"/>
    <property type="match status" value="1"/>
</dbReference>
<evidence type="ECO:0000256" key="3">
    <source>
        <dbReference type="ARBA" id="ARBA00022723"/>
    </source>
</evidence>
<keyword evidence="5" id="KW-1133">Transmembrane helix</keyword>
<dbReference type="PANTHER" id="PTHR42953">
    <property type="entry name" value="HIGH-AFFINITY ZINC UPTAKE SYSTEM PROTEIN ZNUA-RELATED"/>
    <property type="match status" value="1"/>
</dbReference>
<dbReference type="EMBL" id="CP054393">
    <property type="protein sequence ID" value="QTX02578.1"/>
    <property type="molecule type" value="Genomic_DNA"/>
</dbReference>
<evidence type="ECO:0000256" key="1">
    <source>
        <dbReference type="ARBA" id="ARBA00004196"/>
    </source>
</evidence>
<dbReference type="PANTHER" id="PTHR42953:SF1">
    <property type="entry name" value="METAL-BINDING PROTEIN HI_0362-RELATED"/>
    <property type="match status" value="1"/>
</dbReference>
<gene>
    <name evidence="6" type="primary">znuA</name>
    <name evidence="6" type="ORF">LFWB_0080</name>
</gene>
<dbReference type="RefSeq" id="WP_210954703.1">
    <property type="nucleotide sequence ID" value="NZ_CP054393.1"/>
</dbReference>
<dbReference type="Pfam" id="PF01297">
    <property type="entry name" value="ZnuA"/>
    <property type="match status" value="1"/>
</dbReference>
<dbReference type="InterPro" id="IPR006127">
    <property type="entry name" value="ZnuA-like"/>
</dbReference>
<evidence type="ECO:0000313" key="7">
    <source>
        <dbReference type="Proteomes" id="UP000672038"/>
    </source>
</evidence>
<evidence type="ECO:0000256" key="2">
    <source>
        <dbReference type="ARBA" id="ARBA00022448"/>
    </source>
</evidence>
<dbReference type="KEGG" id="pluf:LFWB_0080"/>